<dbReference type="Proteomes" id="UP000729402">
    <property type="component" value="Unassembled WGS sequence"/>
</dbReference>
<evidence type="ECO:0000256" key="1">
    <source>
        <dbReference type="SAM" id="MobiDB-lite"/>
    </source>
</evidence>
<feature type="compositionally biased region" description="Pro residues" evidence="1">
    <location>
        <begin position="1"/>
        <end position="10"/>
    </location>
</feature>
<feature type="region of interest" description="Disordered" evidence="1">
    <location>
        <begin position="1"/>
        <end position="55"/>
    </location>
</feature>
<keyword evidence="3" id="KW-1185">Reference proteome</keyword>
<name>A0A8J5SAX2_ZIZPA</name>
<comment type="caution">
    <text evidence="2">The sequence shown here is derived from an EMBL/GenBank/DDBJ whole genome shotgun (WGS) entry which is preliminary data.</text>
</comment>
<evidence type="ECO:0000313" key="3">
    <source>
        <dbReference type="Proteomes" id="UP000729402"/>
    </source>
</evidence>
<gene>
    <name evidence="2" type="ORF">GUJ93_ZPchr0005g14533</name>
</gene>
<reference evidence="2" key="2">
    <citation type="submission" date="2021-02" db="EMBL/GenBank/DDBJ databases">
        <authorList>
            <person name="Kimball J.A."/>
            <person name="Haas M.W."/>
            <person name="Macchietto M."/>
            <person name="Kono T."/>
            <person name="Duquette J."/>
            <person name="Shao M."/>
        </authorList>
    </citation>
    <scope>NUCLEOTIDE SEQUENCE</scope>
    <source>
        <tissue evidence="2">Fresh leaf tissue</tissue>
    </source>
</reference>
<dbReference type="AlphaFoldDB" id="A0A8J5SAX2"/>
<evidence type="ECO:0000313" key="2">
    <source>
        <dbReference type="EMBL" id="KAG8068218.1"/>
    </source>
</evidence>
<accession>A0A8J5SAX2</accession>
<protein>
    <submittedName>
        <fullName evidence="2">Uncharacterized protein</fullName>
    </submittedName>
</protein>
<sequence>MASAPPPLVAPPRRHWLPHPAAMASAPPALATPPRRHGLHPAAPGRPAPPPQPAAMAVRARAVACAHAAPAPWPRPRPWLRATFFLFYNSWSSGGQGAVSPTITSILVFARAVSI</sequence>
<reference evidence="2" key="1">
    <citation type="journal article" date="2021" name="bioRxiv">
        <title>Whole Genome Assembly and Annotation of Northern Wild Rice, Zizania palustris L., Supports a Whole Genome Duplication in the Zizania Genus.</title>
        <authorList>
            <person name="Haas M."/>
            <person name="Kono T."/>
            <person name="Macchietto M."/>
            <person name="Millas R."/>
            <person name="McGilp L."/>
            <person name="Shao M."/>
            <person name="Duquette J."/>
            <person name="Hirsch C.N."/>
            <person name="Kimball J."/>
        </authorList>
    </citation>
    <scope>NUCLEOTIDE SEQUENCE</scope>
    <source>
        <tissue evidence="2">Fresh leaf tissue</tissue>
    </source>
</reference>
<proteinExistence type="predicted"/>
<organism evidence="2 3">
    <name type="scientific">Zizania palustris</name>
    <name type="common">Northern wild rice</name>
    <dbReference type="NCBI Taxonomy" id="103762"/>
    <lineage>
        <taxon>Eukaryota</taxon>
        <taxon>Viridiplantae</taxon>
        <taxon>Streptophyta</taxon>
        <taxon>Embryophyta</taxon>
        <taxon>Tracheophyta</taxon>
        <taxon>Spermatophyta</taxon>
        <taxon>Magnoliopsida</taxon>
        <taxon>Liliopsida</taxon>
        <taxon>Poales</taxon>
        <taxon>Poaceae</taxon>
        <taxon>BOP clade</taxon>
        <taxon>Oryzoideae</taxon>
        <taxon>Oryzeae</taxon>
        <taxon>Zizaniinae</taxon>
        <taxon>Zizania</taxon>
    </lineage>
</organism>
<feature type="compositionally biased region" description="Low complexity" evidence="1">
    <location>
        <begin position="18"/>
        <end position="33"/>
    </location>
</feature>
<feature type="compositionally biased region" description="Pro residues" evidence="1">
    <location>
        <begin position="44"/>
        <end position="53"/>
    </location>
</feature>
<dbReference type="EMBL" id="JAAALK010000284">
    <property type="protein sequence ID" value="KAG8068218.1"/>
    <property type="molecule type" value="Genomic_DNA"/>
</dbReference>